<proteinExistence type="predicted"/>
<dbReference type="RefSeq" id="WP_277277578.1">
    <property type="nucleotide sequence ID" value="NZ_JAROCY010000009.1"/>
</dbReference>
<dbReference type="Proteomes" id="UP001222770">
    <property type="component" value="Unassembled WGS sequence"/>
</dbReference>
<sequence>MDDKDKAKSPGLQLRWSKWYARIPIPKRLAAFDGRGSIRQSSDISDKKVSEQRHRKRIGKVQADLRDLEDRVRQMLRIEVAPASGGRKTCRSSTSKP</sequence>
<protein>
    <submittedName>
        <fullName evidence="2">Uncharacterized protein</fullName>
    </submittedName>
</protein>
<keyword evidence="3" id="KW-1185">Reference proteome</keyword>
<evidence type="ECO:0000256" key="1">
    <source>
        <dbReference type="SAM" id="MobiDB-lite"/>
    </source>
</evidence>
<reference evidence="2 3" key="1">
    <citation type="submission" date="2023-03" db="EMBL/GenBank/DDBJ databases">
        <title>Novosphingobium cyanobacteriorum sp. nov., isolated from a eutrophic reservoir during the Microcystis bloom period.</title>
        <authorList>
            <person name="Kang M."/>
            <person name="Le V."/>
            <person name="Ko S.-R."/>
            <person name="Lee S.-A."/>
            <person name="Ahn C.-Y."/>
        </authorList>
    </citation>
    <scope>NUCLEOTIDE SEQUENCE [LARGE SCALE GENOMIC DNA]</scope>
    <source>
        <strain evidence="2 3">HBC54</strain>
    </source>
</reference>
<name>A0ABT6CMV1_9SPHN</name>
<comment type="caution">
    <text evidence="2">The sequence shown here is derived from an EMBL/GenBank/DDBJ whole genome shotgun (WGS) entry which is preliminary data.</text>
</comment>
<dbReference type="EMBL" id="JAROCY010000009">
    <property type="protein sequence ID" value="MDF8333662.1"/>
    <property type="molecule type" value="Genomic_DNA"/>
</dbReference>
<gene>
    <name evidence="2" type="ORF">POM99_10660</name>
</gene>
<organism evidence="2 3">
    <name type="scientific">Novosphingobium cyanobacteriorum</name>
    <dbReference type="NCBI Taxonomy" id="3024215"/>
    <lineage>
        <taxon>Bacteria</taxon>
        <taxon>Pseudomonadati</taxon>
        <taxon>Pseudomonadota</taxon>
        <taxon>Alphaproteobacteria</taxon>
        <taxon>Sphingomonadales</taxon>
        <taxon>Sphingomonadaceae</taxon>
        <taxon>Novosphingobium</taxon>
    </lineage>
</organism>
<feature type="region of interest" description="Disordered" evidence="1">
    <location>
        <begin position="35"/>
        <end position="57"/>
    </location>
</feature>
<accession>A0ABT6CMV1</accession>
<evidence type="ECO:0000313" key="3">
    <source>
        <dbReference type="Proteomes" id="UP001222770"/>
    </source>
</evidence>
<evidence type="ECO:0000313" key="2">
    <source>
        <dbReference type="EMBL" id="MDF8333662.1"/>
    </source>
</evidence>